<dbReference type="STRING" id="1149755.A0A2J6RR12"/>
<accession>A0A2J6RR12</accession>
<evidence type="ECO:0000259" key="1">
    <source>
        <dbReference type="Pfam" id="PF06985"/>
    </source>
</evidence>
<proteinExistence type="predicted"/>
<dbReference type="PANTHER" id="PTHR10622:SF10">
    <property type="entry name" value="HET DOMAIN-CONTAINING PROTEIN"/>
    <property type="match status" value="1"/>
</dbReference>
<organism evidence="2 3">
    <name type="scientific">Hyaloscypha variabilis (strain UAMH 11265 / GT02V1 / F)</name>
    <name type="common">Meliniomyces variabilis</name>
    <dbReference type="NCBI Taxonomy" id="1149755"/>
    <lineage>
        <taxon>Eukaryota</taxon>
        <taxon>Fungi</taxon>
        <taxon>Dikarya</taxon>
        <taxon>Ascomycota</taxon>
        <taxon>Pezizomycotina</taxon>
        <taxon>Leotiomycetes</taxon>
        <taxon>Helotiales</taxon>
        <taxon>Hyaloscyphaceae</taxon>
        <taxon>Hyaloscypha</taxon>
        <taxon>Hyaloscypha variabilis</taxon>
    </lineage>
</organism>
<dbReference type="InterPro" id="IPR010730">
    <property type="entry name" value="HET"/>
</dbReference>
<keyword evidence="3" id="KW-1185">Reference proteome</keyword>
<evidence type="ECO:0000313" key="2">
    <source>
        <dbReference type="EMBL" id="PMD40958.1"/>
    </source>
</evidence>
<name>A0A2J6RR12_HYAVF</name>
<evidence type="ECO:0000313" key="3">
    <source>
        <dbReference type="Proteomes" id="UP000235786"/>
    </source>
</evidence>
<gene>
    <name evidence="2" type="ORF">L207DRAFT_512366</name>
</gene>
<sequence>MRLLDSKTLELSEFMGSDVPAYAILSHTWGDEEVSFQEMMSGEVSTKSKAGYEKIRRCCDVALSDGFDYAWIDTCCIDKSSSAELSEAINSMYCWYQEALVCYVVLSDVSIDDDYHHETSAFRKSRWFTRAWTLQELIVPRSVIFYSKEWKQIGTKHSLQELIADITGIRLGIISGSKSLREYSIAQKMSWASKRHATRREDIAYCLMGIFDVNMPLLYGEGDKAFLRLQEQILSASDDQTIFAWNSSLPMTGGSCFARTPAAFAQSTNIGSMEEWASMPHSLTHRGVNIQVLLYQHDDILVGAVLNCIEDSTFLHPCMMLRRISSGTSQASYARTHGRLRWLSDSEVKSKNAMVESIFLVVDRSLKTSVPASLTAFYVETRGLRDNGITFLGMSNYQTPSNTTASILCWPVDARQSHFHILHFQCRDNTATFDVVLKPYLHEGDLIPFPTAIAGPHPAYLFVEMHVGRGDTDYTWKGSDQIRWRQAGEGIWIRVNVRPKRLVEEQVTFEEDPEDPRFLYHTSRTYNVGAAFKVGISWDKPGDLTSYKAKTLEELVEAQQSSLDITEREQASHSSERTHIENMAAC</sequence>
<dbReference type="Pfam" id="PF06985">
    <property type="entry name" value="HET"/>
    <property type="match status" value="1"/>
</dbReference>
<dbReference type="AlphaFoldDB" id="A0A2J6RR12"/>
<dbReference type="Proteomes" id="UP000235786">
    <property type="component" value="Unassembled WGS sequence"/>
</dbReference>
<dbReference type="OrthoDB" id="5303367at2759"/>
<dbReference type="PANTHER" id="PTHR10622">
    <property type="entry name" value="HET DOMAIN-CONTAINING PROTEIN"/>
    <property type="match status" value="1"/>
</dbReference>
<protein>
    <submittedName>
        <fullName evidence="2">HET-domain-containing protein</fullName>
    </submittedName>
</protein>
<feature type="domain" description="Heterokaryon incompatibility" evidence="1">
    <location>
        <begin position="22"/>
        <end position="110"/>
    </location>
</feature>
<reference evidence="2 3" key="1">
    <citation type="submission" date="2016-04" db="EMBL/GenBank/DDBJ databases">
        <title>A degradative enzymes factory behind the ericoid mycorrhizal symbiosis.</title>
        <authorList>
            <consortium name="DOE Joint Genome Institute"/>
            <person name="Martino E."/>
            <person name="Morin E."/>
            <person name="Grelet G."/>
            <person name="Kuo A."/>
            <person name="Kohler A."/>
            <person name="Daghino S."/>
            <person name="Barry K."/>
            <person name="Choi C."/>
            <person name="Cichocki N."/>
            <person name="Clum A."/>
            <person name="Copeland A."/>
            <person name="Hainaut M."/>
            <person name="Haridas S."/>
            <person name="Labutti K."/>
            <person name="Lindquist E."/>
            <person name="Lipzen A."/>
            <person name="Khouja H.-R."/>
            <person name="Murat C."/>
            <person name="Ohm R."/>
            <person name="Olson A."/>
            <person name="Spatafora J."/>
            <person name="Veneault-Fourrey C."/>
            <person name="Henrissat B."/>
            <person name="Grigoriev I."/>
            <person name="Martin F."/>
            <person name="Perotto S."/>
        </authorList>
    </citation>
    <scope>NUCLEOTIDE SEQUENCE [LARGE SCALE GENOMIC DNA]</scope>
    <source>
        <strain evidence="2 3">F</strain>
    </source>
</reference>
<dbReference type="EMBL" id="KZ613945">
    <property type="protein sequence ID" value="PMD40958.1"/>
    <property type="molecule type" value="Genomic_DNA"/>
</dbReference>